<comment type="subcellular location">
    <subcellularLocation>
        <location evidence="1">Cell outer membrane</location>
        <topology evidence="1">Peripheral membrane protein</topology>
    </subcellularLocation>
</comment>
<evidence type="ECO:0000256" key="3">
    <source>
        <dbReference type="ARBA" id="ARBA00005886"/>
    </source>
</evidence>
<evidence type="ECO:0000256" key="5">
    <source>
        <dbReference type="ARBA" id="ARBA00022737"/>
    </source>
</evidence>
<evidence type="ECO:0000256" key="4">
    <source>
        <dbReference type="ARBA" id="ARBA00022729"/>
    </source>
</evidence>
<keyword evidence="4" id="KW-0732">Signal</keyword>
<dbReference type="Pfam" id="PF13429">
    <property type="entry name" value="TPR_15"/>
    <property type="match status" value="1"/>
</dbReference>
<dbReference type="Pfam" id="PF05420">
    <property type="entry name" value="BCSC_C"/>
    <property type="match status" value="1"/>
</dbReference>
<evidence type="ECO:0000256" key="9">
    <source>
        <dbReference type="ARBA" id="ARBA00023237"/>
    </source>
</evidence>
<feature type="repeat" description="TPR" evidence="10">
    <location>
        <begin position="362"/>
        <end position="395"/>
    </location>
</feature>
<evidence type="ECO:0000313" key="13">
    <source>
        <dbReference type="Proteomes" id="UP000216033"/>
    </source>
</evidence>
<dbReference type="SMART" id="SM00028">
    <property type="entry name" value="TPR"/>
    <property type="match status" value="4"/>
</dbReference>
<dbReference type="GO" id="GO:0030244">
    <property type="term" value="P:cellulose biosynthetic process"/>
    <property type="evidence" value="ECO:0007669"/>
    <property type="project" value="UniProtKB-KW"/>
</dbReference>
<dbReference type="STRING" id="1231343.Absy_027_047"/>
<evidence type="ECO:0000259" key="11">
    <source>
        <dbReference type="Pfam" id="PF05420"/>
    </source>
</evidence>
<dbReference type="GO" id="GO:0006011">
    <property type="term" value="P:UDP-alpha-D-glucose metabolic process"/>
    <property type="evidence" value="ECO:0007669"/>
    <property type="project" value="InterPro"/>
</dbReference>
<dbReference type="InterPro" id="IPR003921">
    <property type="entry name" value="Cell_synth_C"/>
</dbReference>
<keyword evidence="7" id="KW-0135">Cellulose biosynthesis</keyword>
<dbReference type="OrthoDB" id="174989at2"/>
<dbReference type="Pfam" id="PF13432">
    <property type="entry name" value="TPR_16"/>
    <property type="match status" value="1"/>
</dbReference>
<dbReference type="UniPathway" id="UPA00694"/>
<feature type="repeat" description="TPR" evidence="10">
    <location>
        <begin position="328"/>
        <end position="361"/>
    </location>
</feature>
<comment type="caution">
    <text evidence="12">The sequence shown here is derived from an EMBL/GenBank/DDBJ whole genome shotgun (WGS) entry which is preliminary data.</text>
</comment>
<dbReference type="Proteomes" id="UP000216033">
    <property type="component" value="Unassembled WGS sequence"/>
</dbReference>
<dbReference type="RefSeq" id="WP_095351077.1">
    <property type="nucleotide sequence ID" value="NZ_NDFO01000003.1"/>
</dbReference>
<keyword evidence="13" id="KW-1185">Reference proteome</keyword>
<comment type="pathway">
    <text evidence="2">Glycan metabolism; bacterial cellulose biosynthesis.</text>
</comment>
<keyword evidence="8" id="KW-0472">Membrane</keyword>
<evidence type="ECO:0000256" key="2">
    <source>
        <dbReference type="ARBA" id="ARBA00005186"/>
    </source>
</evidence>
<gene>
    <name evidence="12" type="ORF">B9K05_01785</name>
</gene>
<dbReference type="PROSITE" id="PS50005">
    <property type="entry name" value="TPR"/>
    <property type="match status" value="2"/>
</dbReference>
<accession>A0A270BWL9</accession>
<evidence type="ECO:0000256" key="10">
    <source>
        <dbReference type="PROSITE-ProRule" id="PRU00339"/>
    </source>
</evidence>
<proteinExistence type="inferred from homology"/>
<sequence length="1307" mass="142959">MAPPPAGLHIVLLTGCLASPSVRQAGITRRGKKWCVVLGAIGGGCMVSLSAGVAQTPGGRGIAVLQPSAVVRAPAQGGNTTARDLFDKLLSESQYWLTQHQFDRVMDTIKRALTIFPQDPQALLLLGTAQQAQGDFAGAEKTLAQMEANGAPPELRTALRRILASKPVDKKQLAQARALAASGKMLQAAMAYKALFGNGPPGPDLALEYYGVLGSTILGYQEAVSQLKLWLQQKPTDLDAQLLYYRLLTYRETSRAAGLERIKALASADISPRIRRQAYAAWRQALLWEAIRGSSVAMYYEWLAQHPNDAEIADRLAKAREEQRRIDADTARIDGYAYLNSGHVNEAEKGFKQALAYNAQDAAALGGMGLIAERQHDWRRAEQNFKQAMAADPSTKAQWQAALAGMRKNMAGNNPLGMQIARAIAAHRDDDARRYIALLANQPGQQAMALLFRAQLELQEGHRAEAEEAYRGVLLRQPKNRVALSMLVTMLLQDKRADDAAEVIRQTGNVQTALAGRVHSAQLVEQAAHTTSVDDRVALLGDAVTITPNDPWMRLKFAQALVEAHQPDRAQAVMNAMLEQPAPAQDALAAAIVFADEQNDFAGSARLLKRMPKTALTPDMRRLMGRAQAGMEVEAAENNSASPVAGLIALASRPDPTGQRAQLMASALLKYDEGQAAYNVLKNADMQVHDMPLSQRLNYAGLYLHILAMPGSQSFHRQVAQDITANLNAFDAQAQTTLPTEHEAEVRRTIEDGFMAIQADALVRNGWPDDALHLLSPYIDANPDAIESRLAMARVYAAKDMPERALTEDLRVLHTMPDNPRVLAATVHDAAMTGDADTAETMAQRLQALAPHASETWSALAESAQSNNNMRLQLAAMEHVQDIDCEHSDSDACEHHAVLEPDYRWPLIESNYRDLQGVTLPASYHYLPDDTAPEANNRSVVYLHDSLSPQIDGNFYIRNRTGIDGLGQMTELAVPLTATVPFQSWDHRLSFSLTPTFLFTGNPIANPESNHQFGQCATVGSEGRCGGSGHHYYVQGVGLSVNYVNRWFSADIGSTPLGFPIVNVVGGVEFAPHLTRDLVLRLSGGRRMVTNSELSYAGMKDPVSGREWGGVTREFGHGMLEWGHPTWNLYAGAGFAYLDGTHVVANTELDVQAGAGAQVWQDREKRMVVRTGLNFSYYSYRRNSYLFTWGQGGYFSPQTYYAIMVPLEWSGHRDMWTWLLRGEGGFQHYQSDAMPYFPLDDGLQPKAIGQSTEGAQSASGVAGNVQGRIVYQVTPSLRLGAQASYSRAGSWSEISAILMAHYTLDSF</sequence>
<dbReference type="InterPro" id="IPR019734">
    <property type="entry name" value="TPR_rpt"/>
</dbReference>
<evidence type="ECO:0000256" key="8">
    <source>
        <dbReference type="ARBA" id="ARBA00023136"/>
    </source>
</evidence>
<name>A0A270BWL9_9PROT</name>
<dbReference type="PRINTS" id="PR01441">
    <property type="entry name" value="CELLSNTHASEC"/>
</dbReference>
<dbReference type="PANTHER" id="PTHR12558:SF13">
    <property type="entry name" value="CELL DIVISION CYCLE PROTEIN 27 HOMOLOG"/>
    <property type="match status" value="1"/>
</dbReference>
<dbReference type="PANTHER" id="PTHR12558">
    <property type="entry name" value="CELL DIVISION CYCLE 16,23,27"/>
    <property type="match status" value="1"/>
</dbReference>
<feature type="domain" description="Cellulose synthase operon C C-terminal" evidence="11">
    <location>
        <begin position="968"/>
        <end position="1304"/>
    </location>
</feature>
<evidence type="ECO:0000256" key="6">
    <source>
        <dbReference type="ARBA" id="ARBA00022803"/>
    </source>
</evidence>
<dbReference type="InterPro" id="IPR008410">
    <property type="entry name" value="BCSC_C"/>
</dbReference>
<dbReference type="InterPro" id="IPR011990">
    <property type="entry name" value="TPR-like_helical_dom_sf"/>
</dbReference>
<organism evidence="12 13">
    <name type="scientific">Acetobacter syzygii</name>
    <dbReference type="NCBI Taxonomy" id="146476"/>
    <lineage>
        <taxon>Bacteria</taxon>
        <taxon>Pseudomonadati</taxon>
        <taxon>Pseudomonadota</taxon>
        <taxon>Alphaproteobacteria</taxon>
        <taxon>Acetobacterales</taxon>
        <taxon>Acetobacteraceae</taxon>
        <taxon>Acetobacter</taxon>
    </lineage>
</organism>
<keyword evidence="5" id="KW-0677">Repeat</keyword>
<reference evidence="12 13" key="1">
    <citation type="submission" date="2017-04" db="EMBL/GenBank/DDBJ databases">
        <title>Kefir bacterial isolates.</title>
        <authorList>
            <person name="Kim Y."/>
            <person name="Blasche S."/>
            <person name="Patil K.R."/>
        </authorList>
    </citation>
    <scope>NUCLEOTIDE SEQUENCE [LARGE SCALE GENOMIC DNA]</scope>
    <source>
        <strain evidence="12 13">KR-2</strain>
    </source>
</reference>
<dbReference type="GO" id="GO:0009279">
    <property type="term" value="C:cell outer membrane"/>
    <property type="evidence" value="ECO:0007669"/>
    <property type="project" value="UniProtKB-SubCell"/>
</dbReference>
<dbReference type="Pfam" id="PF14559">
    <property type="entry name" value="TPR_19"/>
    <property type="match status" value="1"/>
</dbReference>
<evidence type="ECO:0000313" key="12">
    <source>
        <dbReference type="EMBL" id="PAL29393.1"/>
    </source>
</evidence>
<keyword evidence="6 10" id="KW-0802">TPR repeat</keyword>
<keyword evidence="9" id="KW-0998">Cell outer membrane</keyword>
<protein>
    <recommendedName>
        <fullName evidence="11">Cellulose synthase operon C C-terminal domain-containing protein</fullName>
    </recommendedName>
</protein>
<dbReference type="EMBL" id="NDFP01000001">
    <property type="protein sequence ID" value="PAL29393.1"/>
    <property type="molecule type" value="Genomic_DNA"/>
</dbReference>
<dbReference type="Gene3D" id="1.25.40.10">
    <property type="entry name" value="Tetratricopeptide repeat domain"/>
    <property type="match status" value="4"/>
</dbReference>
<dbReference type="SUPFAM" id="SSF48452">
    <property type="entry name" value="TPR-like"/>
    <property type="match status" value="3"/>
</dbReference>
<evidence type="ECO:0000256" key="7">
    <source>
        <dbReference type="ARBA" id="ARBA00022916"/>
    </source>
</evidence>
<comment type="similarity">
    <text evidence="3">Belongs to the AcsC/BcsC family.</text>
</comment>
<evidence type="ECO:0000256" key="1">
    <source>
        <dbReference type="ARBA" id="ARBA00004339"/>
    </source>
</evidence>